<accession>A0A6B0UCI7</accession>
<reference evidence="2" key="1">
    <citation type="submission" date="2019-12" db="EMBL/GenBank/DDBJ databases">
        <title>An insight into the sialome of adult female Ixodes ricinus ticks feeding for 6 days.</title>
        <authorList>
            <person name="Perner J."/>
            <person name="Ribeiro J.M.C."/>
        </authorList>
    </citation>
    <scope>NUCLEOTIDE SEQUENCE</scope>
    <source>
        <strain evidence="2">Semi-engorged</strain>
        <tissue evidence="2">Salivary glands</tissue>
    </source>
</reference>
<feature type="transmembrane region" description="Helical" evidence="1">
    <location>
        <begin position="12"/>
        <end position="32"/>
    </location>
</feature>
<dbReference type="AlphaFoldDB" id="A0A6B0UCI7"/>
<organism evidence="2">
    <name type="scientific">Ixodes ricinus</name>
    <name type="common">Common tick</name>
    <name type="synonym">Acarus ricinus</name>
    <dbReference type="NCBI Taxonomy" id="34613"/>
    <lineage>
        <taxon>Eukaryota</taxon>
        <taxon>Metazoa</taxon>
        <taxon>Ecdysozoa</taxon>
        <taxon>Arthropoda</taxon>
        <taxon>Chelicerata</taxon>
        <taxon>Arachnida</taxon>
        <taxon>Acari</taxon>
        <taxon>Parasitiformes</taxon>
        <taxon>Ixodida</taxon>
        <taxon>Ixodoidea</taxon>
        <taxon>Ixodidae</taxon>
        <taxon>Ixodinae</taxon>
        <taxon>Ixodes</taxon>
    </lineage>
</organism>
<feature type="transmembrane region" description="Helical" evidence="1">
    <location>
        <begin position="44"/>
        <end position="65"/>
    </location>
</feature>
<feature type="transmembrane region" description="Helical" evidence="1">
    <location>
        <begin position="71"/>
        <end position="91"/>
    </location>
</feature>
<keyword evidence="1" id="KW-0472">Membrane</keyword>
<keyword evidence="1" id="KW-0812">Transmembrane</keyword>
<name>A0A6B0UCI7_IXORI</name>
<sequence>MMADKVKCWSLYVRSVTLWVFFRSSTGMCLPLHFSSVFQKRRTIFLGFFSNEETWASLAIIIFSWNLDLRIGFFSIPRFLAGYMFFVLAMGG</sequence>
<dbReference type="EMBL" id="GIFC01004587">
    <property type="protein sequence ID" value="MXU86670.1"/>
    <property type="molecule type" value="Transcribed_RNA"/>
</dbReference>
<protein>
    <submittedName>
        <fullName evidence="2">Uncharacterized protein</fullName>
    </submittedName>
</protein>
<proteinExistence type="predicted"/>
<evidence type="ECO:0000256" key="1">
    <source>
        <dbReference type="SAM" id="Phobius"/>
    </source>
</evidence>
<evidence type="ECO:0000313" key="2">
    <source>
        <dbReference type="EMBL" id="MXU86670.1"/>
    </source>
</evidence>
<keyword evidence="1" id="KW-1133">Transmembrane helix</keyword>